<feature type="active site" description="Proton donor/acceptor" evidence="3">
    <location>
        <position position="136"/>
    </location>
</feature>
<dbReference type="PANTHER" id="PTHR42849">
    <property type="entry name" value="N-ACETYLNEURAMINATE LYASE"/>
    <property type="match status" value="1"/>
</dbReference>
<dbReference type="PRINTS" id="PR00146">
    <property type="entry name" value="DHPICSNTHASE"/>
</dbReference>
<gene>
    <name evidence="5" type="ORF">MPL3356_420018</name>
</gene>
<keyword evidence="6" id="KW-1185">Reference proteome</keyword>
<evidence type="ECO:0000256" key="4">
    <source>
        <dbReference type="PIRSR" id="PIRSR001365-2"/>
    </source>
</evidence>
<comment type="similarity">
    <text evidence="2">Belongs to the DapA family.</text>
</comment>
<keyword evidence="1 2" id="KW-0456">Lyase</keyword>
<dbReference type="SUPFAM" id="SSF51569">
    <property type="entry name" value="Aldolase"/>
    <property type="match status" value="1"/>
</dbReference>
<feature type="binding site" evidence="4">
    <location>
        <position position="203"/>
    </location>
    <ligand>
        <name>pyruvate</name>
        <dbReference type="ChEBI" id="CHEBI:15361"/>
    </ligand>
</feature>
<evidence type="ECO:0000313" key="5">
    <source>
        <dbReference type="EMBL" id="CDX24792.1"/>
    </source>
</evidence>
<dbReference type="GO" id="GO:0008747">
    <property type="term" value="F:N-acetylneuraminate lyase activity"/>
    <property type="evidence" value="ECO:0007669"/>
    <property type="project" value="TreeGrafter"/>
</dbReference>
<dbReference type="Pfam" id="PF00701">
    <property type="entry name" value="DHDPS"/>
    <property type="match status" value="1"/>
</dbReference>
<proteinExistence type="inferred from homology"/>
<evidence type="ECO:0000313" key="6">
    <source>
        <dbReference type="Proteomes" id="UP000045285"/>
    </source>
</evidence>
<dbReference type="Proteomes" id="UP000045285">
    <property type="component" value="Unassembled WGS sequence"/>
</dbReference>
<protein>
    <submittedName>
        <fullName evidence="5">DapA_1</fullName>
    </submittedName>
</protein>
<sequence length="294" mass="31979">MANLKGINLAMQTPFHKDGSIDFARWDRLLDQYLETGMHGFVLSSGTGQHAYLTEEECNKLFATGVKRINGRAAITAQTSALNLQEVIRRSKAAQDAGVDALMILPPFFEGPKHDDGIFAFYEAVCKEVSIDVIGYNIPGATGIELTPKLYSRLLQLDNFNFIKDSSGDLCKQQALLACGGKILNGADPNAPFSFMLGTAGTIWGCANIFPREAVQLFNLIDSGNHAEGVKLWQSMFPIVAYCWQNDYIPAVKAASRQMGFDGGTVRAPVCEVGPDEEVKIEAALKPLQLARAA</sequence>
<dbReference type="EMBL" id="CCMZ01000037">
    <property type="protein sequence ID" value="CDX24792.1"/>
    <property type="molecule type" value="Genomic_DNA"/>
</dbReference>
<dbReference type="InterPro" id="IPR013785">
    <property type="entry name" value="Aldolase_TIM"/>
</dbReference>
<dbReference type="GO" id="GO:0005829">
    <property type="term" value="C:cytosol"/>
    <property type="evidence" value="ECO:0007669"/>
    <property type="project" value="TreeGrafter"/>
</dbReference>
<feature type="binding site" evidence="4">
    <location>
        <position position="47"/>
    </location>
    <ligand>
        <name>pyruvate</name>
        <dbReference type="ChEBI" id="CHEBI:15361"/>
    </ligand>
</feature>
<dbReference type="CDD" id="cd00408">
    <property type="entry name" value="DHDPS-like"/>
    <property type="match status" value="1"/>
</dbReference>
<dbReference type="SMART" id="SM01130">
    <property type="entry name" value="DHDPS"/>
    <property type="match status" value="1"/>
</dbReference>
<name>A0A090EB82_MESPL</name>
<accession>A0A090EB82</accession>
<dbReference type="GO" id="GO:0019262">
    <property type="term" value="P:N-acetylneuraminate catabolic process"/>
    <property type="evidence" value="ECO:0007669"/>
    <property type="project" value="TreeGrafter"/>
</dbReference>
<dbReference type="PANTHER" id="PTHR42849:SF1">
    <property type="entry name" value="N-ACETYLNEURAMINATE LYASE"/>
    <property type="match status" value="1"/>
</dbReference>
<reference evidence="6" key="1">
    <citation type="submission" date="2014-08" db="EMBL/GenBank/DDBJ databases">
        <authorList>
            <person name="Moulin L."/>
        </authorList>
    </citation>
    <scope>NUCLEOTIDE SEQUENCE [LARGE SCALE GENOMIC DNA]</scope>
</reference>
<dbReference type="PIRSF" id="PIRSF001365">
    <property type="entry name" value="DHDPS"/>
    <property type="match status" value="1"/>
</dbReference>
<evidence type="ECO:0000256" key="1">
    <source>
        <dbReference type="ARBA" id="ARBA00023239"/>
    </source>
</evidence>
<evidence type="ECO:0000256" key="2">
    <source>
        <dbReference type="PIRNR" id="PIRNR001365"/>
    </source>
</evidence>
<dbReference type="InterPro" id="IPR002220">
    <property type="entry name" value="DapA-like"/>
</dbReference>
<dbReference type="Gene3D" id="3.20.20.70">
    <property type="entry name" value="Aldolase class I"/>
    <property type="match status" value="1"/>
</dbReference>
<feature type="active site" description="Schiff-base intermediate with substrate" evidence="3">
    <location>
        <position position="164"/>
    </location>
</feature>
<organism evidence="5 6">
    <name type="scientific">Mesorhizobium plurifarium</name>
    <dbReference type="NCBI Taxonomy" id="69974"/>
    <lineage>
        <taxon>Bacteria</taxon>
        <taxon>Pseudomonadati</taxon>
        <taxon>Pseudomonadota</taxon>
        <taxon>Alphaproteobacteria</taxon>
        <taxon>Hyphomicrobiales</taxon>
        <taxon>Phyllobacteriaceae</taxon>
        <taxon>Mesorhizobium</taxon>
    </lineage>
</organism>
<dbReference type="AlphaFoldDB" id="A0A090EB82"/>
<evidence type="ECO:0000256" key="3">
    <source>
        <dbReference type="PIRSR" id="PIRSR001365-1"/>
    </source>
</evidence>